<dbReference type="Proteomes" id="UP000265040">
    <property type="component" value="Chromosome 18"/>
</dbReference>
<feature type="signal peptide" evidence="1">
    <location>
        <begin position="1"/>
        <end position="26"/>
    </location>
</feature>
<sequence>MMTPLKMWCLLPLAVLLLLSITPTEAEVMQSMSECKGFLLKEIPPNIPGVLEHGNIQIPDRYKVICQTYENVRRFLTLYDTENKIPVFSGYKYRGGEEGRPEDGWKIEPQLEDMTNGKNMENCERAEYEHQASDKDYTGGGYDRGHLFPSSHAFDENDKKSTFTLTNIVPQASSFNQGSWRKMEEHVKKILENNCNKEGYVVTGAQPSKNKNLENKQINIPSVLWSAFCCNSKENKKKWIAGAHWGDNVPDNSADKHLQIRTLEELQKQFRISVFPGTKCPLKETVDKLDPKIKPSQPLKKPAPPTTTNQQQFIDFLYGSRKFNNICKSDLRGSVKYKGPQAKNLWDLCLKLNKQQLKSEHINEDLKKVLLKLLNE</sequence>
<proteinExistence type="predicted"/>
<protein>
    <recommendedName>
        <fullName evidence="6">Endonuclease domain-containing 1 protein-like</fullName>
    </recommendedName>
</protein>
<dbReference type="InterPro" id="IPR020821">
    <property type="entry name" value="ENPP1-3/EXOG-like_nuc-like"/>
</dbReference>
<dbReference type="PANTHER" id="PTHR21472:SF15">
    <property type="entry name" value="ENDONUCLEASE DOMAIN-CONTAINING 1 PROTEIN-RELATED"/>
    <property type="match status" value="1"/>
</dbReference>
<evidence type="ECO:0000259" key="2">
    <source>
        <dbReference type="SMART" id="SM00477"/>
    </source>
</evidence>
<dbReference type="SMART" id="SM00892">
    <property type="entry name" value="Endonuclease_NS"/>
    <property type="match status" value="1"/>
</dbReference>
<reference evidence="4" key="3">
    <citation type="submission" date="2025-09" db="UniProtKB">
        <authorList>
            <consortium name="Ensembl"/>
        </authorList>
    </citation>
    <scope>IDENTIFICATION</scope>
</reference>
<reference evidence="4" key="1">
    <citation type="submission" date="2021-04" db="EMBL/GenBank/DDBJ databases">
        <authorList>
            <consortium name="Wellcome Sanger Institute Data Sharing"/>
        </authorList>
    </citation>
    <scope>NUCLEOTIDE SEQUENCE [LARGE SCALE GENOMIC DNA]</scope>
</reference>
<keyword evidence="5" id="KW-1185">Reference proteome</keyword>
<dbReference type="GeneTree" id="ENSGT01030000234592"/>
<evidence type="ECO:0008006" key="6">
    <source>
        <dbReference type="Google" id="ProtNLM"/>
    </source>
</evidence>
<dbReference type="SUPFAM" id="SSF54060">
    <property type="entry name" value="His-Me finger endonucleases"/>
    <property type="match status" value="1"/>
</dbReference>
<dbReference type="InterPro" id="IPR039015">
    <property type="entry name" value="ENDOD1"/>
</dbReference>
<dbReference type="GO" id="GO:0003676">
    <property type="term" value="F:nucleic acid binding"/>
    <property type="evidence" value="ECO:0007669"/>
    <property type="project" value="InterPro"/>
</dbReference>
<feature type="domain" description="DNA/RNA non-specific endonuclease/pyrophosphatase/phosphodiesterase" evidence="3">
    <location>
        <begin position="71"/>
        <end position="279"/>
    </location>
</feature>
<evidence type="ECO:0000313" key="5">
    <source>
        <dbReference type="Proteomes" id="UP000265040"/>
    </source>
</evidence>
<dbReference type="InterPro" id="IPR001604">
    <property type="entry name" value="Endo_G_ENPP1-like_dom"/>
</dbReference>
<dbReference type="SMART" id="SM00477">
    <property type="entry name" value="NUC"/>
    <property type="match status" value="1"/>
</dbReference>
<accession>A0A7N6BQD8</accession>
<evidence type="ECO:0000256" key="1">
    <source>
        <dbReference type="SAM" id="SignalP"/>
    </source>
</evidence>
<dbReference type="GO" id="GO:0016787">
    <property type="term" value="F:hydrolase activity"/>
    <property type="evidence" value="ECO:0007669"/>
    <property type="project" value="InterPro"/>
</dbReference>
<dbReference type="InterPro" id="IPR044925">
    <property type="entry name" value="His-Me_finger_sf"/>
</dbReference>
<dbReference type="InParanoid" id="A0A7N6BQD8"/>
<evidence type="ECO:0000259" key="3">
    <source>
        <dbReference type="SMART" id="SM00892"/>
    </source>
</evidence>
<dbReference type="AlphaFoldDB" id="A0A7N6BQD8"/>
<dbReference type="Pfam" id="PF01223">
    <property type="entry name" value="Endonuclease_NS"/>
    <property type="match status" value="1"/>
</dbReference>
<dbReference type="GO" id="GO:0046872">
    <property type="term" value="F:metal ion binding"/>
    <property type="evidence" value="ECO:0007669"/>
    <property type="project" value="InterPro"/>
</dbReference>
<reference evidence="4" key="2">
    <citation type="submission" date="2025-08" db="UniProtKB">
        <authorList>
            <consortium name="Ensembl"/>
        </authorList>
    </citation>
    <scope>IDENTIFICATION</scope>
</reference>
<dbReference type="Ensembl" id="ENSATET00000073115.2">
    <property type="protein sequence ID" value="ENSATEP00000066199.2"/>
    <property type="gene ID" value="ENSATEG00000033533.1"/>
</dbReference>
<feature type="chain" id="PRO_5043613421" description="Endonuclease domain-containing 1 protein-like" evidence="1">
    <location>
        <begin position="27"/>
        <end position="376"/>
    </location>
</feature>
<dbReference type="InterPro" id="IPR044929">
    <property type="entry name" value="DNA/RNA_non-sp_Endonuclease_sf"/>
</dbReference>
<name>A0A7N6BQD8_ANATE</name>
<dbReference type="PANTHER" id="PTHR21472">
    <property type="entry name" value="ENDONUCLEASE DOMAIN-CONTAINING 1 PROTEIN ENDOD1"/>
    <property type="match status" value="1"/>
</dbReference>
<keyword evidence="1" id="KW-0732">Signal</keyword>
<organism evidence="4 5">
    <name type="scientific">Anabas testudineus</name>
    <name type="common">Climbing perch</name>
    <name type="synonym">Anthias testudineus</name>
    <dbReference type="NCBI Taxonomy" id="64144"/>
    <lineage>
        <taxon>Eukaryota</taxon>
        <taxon>Metazoa</taxon>
        <taxon>Chordata</taxon>
        <taxon>Craniata</taxon>
        <taxon>Vertebrata</taxon>
        <taxon>Euteleostomi</taxon>
        <taxon>Actinopterygii</taxon>
        <taxon>Neopterygii</taxon>
        <taxon>Teleostei</taxon>
        <taxon>Neoteleostei</taxon>
        <taxon>Acanthomorphata</taxon>
        <taxon>Anabantaria</taxon>
        <taxon>Anabantiformes</taxon>
        <taxon>Anabantoidei</taxon>
        <taxon>Anabantidae</taxon>
        <taxon>Anabas</taxon>
    </lineage>
</organism>
<dbReference type="Gene3D" id="3.40.570.10">
    <property type="entry name" value="Extracellular Endonuclease, subunit A"/>
    <property type="match status" value="1"/>
</dbReference>
<evidence type="ECO:0000313" key="4">
    <source>
        <dbReference type="Ensembl" id="ENSATEP00000066199.2"/>
    </source>
</evidence>
<feature type="domain" description="ENPP1-3/EXOG-like endonuclease/phosphodiesterase" evidence="2">
    <location>
        <begin position="72"/>
        <end position="281"/>
    </location>
</feature>